<dbReference type="InterPro" id="IPR050951">
    <property type="entry name" value="Retrovirus_Pol_polyprotein"/>
</dbReference>
<dbReference type="InterPro" id="IPR021109">
    <property type="entry name" value="Peptidase_aspartic_dom_sf"/>
</dbReference>
<keyword evidence="2" id="KW-1185">Reference proteome</keyword>
<dbReference type="PANTHER" id="PTHR37984">
    <property type="entry name" value="PROTEIN CBG26694"/>
    <property type="match status" value="1"/>
</dbReference>
<dbReference type="GO" id="GO:0004519">
    <property type="term" value="F:endonuclease activity"/>
    <property type="evidence" value="ECO:0007669"/>
    <property type="project" value="UniProtKB-KW"/>
</dbReference>
<name>G7YU73_CLOSI</name>
<dbReference type="Gene3D" id="3.10.10.10">
    <property type="entry name" value="HIV Type 1 Reverse Transcriptase, subunit A, domain 1"/>
    <property type="match status" value="1"/>
</dbReference>
<protein>
    <submittedName>
        <fullName evidence="1">Uncharacterized protein</fullName>
    </submittedName>
</protein>
<dbReference type="PANTHER" id="PTHR37984:SF9">
    <property type="entry name" value="INTEGRASE CATALYTIC DOMAIN-CONTAINING PROTEIN"/>
    <property type="match status" value="1"/>
</dbReference>
<dbReference type="InterPro" id="IPR043502">
    <property type="entry name" value="DNA/RNA_pol_sf"/>
</dbReference>
<accession>G7YU73</accession>
<reference key="2">
    <citation type="submission" date="2011-10" db="EMBL/GenBank/DDBJ databases">
        <title>The genome and transcriptome sequence of Clonorchis sinensis provide insights into the carcinogenic liver fluke.</title>
        <authorList>
            <person name="Wang X."/>
            <person name="Huang Y."/>
            <person name="Chen W."/>
            <person name="Liu H."/>
            <person name="Guo L."/>
            <person name="Chen Y."/>
            <person name="Luo F."/>
            <person name="Zhou W."/>
            <person name="Sun J."/>
            <person name="Mao Q."/>
            <person name="Liang P."/>
            <person name="Zhou C."/>
            <person name="Tian Y."/>
            <person name="Men J."/>
            <person name="Lv X."/>
            <person name="Huang L."/>
            <person name="Zhou J."/>
            <person name="Hu Y."/>
            <person name="Li R."/>
            <person name="Zhang F."/>
            <person name="Lei H."/>
            <person name="Li X."/>
            <person name="Hu X."/>
            <person name="Liang C."/>
            <person name="Xu J."/>
            <person name="Wu Z."/>
            <person name="Yu X."/>
        </authorList>
    </citation>
    <scope>NUCLEOTIDE SEQUENCE</scope>
    <source>
        <strain>Henan</strain>
    </source>
</reference>
<evidence type="ECO:0000313" key="2">
    <source>
        <dbReference type="Proteomes" id="UP000008909"/>
    </source>
</evidence>
<organism evidence="1 2">
    <name type="scientific">Clonorchis sinensis</name>
    <name type="common">Chinese liver fluke</name>
    <dbReference type="NCBI Taxonomy" id="79923"/>
    <lineage>
        <taxon>Eukaryota</taxon>
        <taxon>Metazoa</taxon>
        <taxon>Spiralia</taxon>
        <taxon>Lophotrochozoa</taxon>
        <taxon>Platyhelminthes</taxon>
        <taxon>Trematoda</taxon>
        <taxon>Digenea</taxon>
        <taxon>Opisthorchiida</taxon>
        <taxon>Opisthorchiata</taxon>
        <taxon>Opisthorchiidae</taxon>
        <taxon>Clonorchis</taxon>
    </lineage>
</organism>
<reference evidence="1" key="1">
    <citation type="journal article" date="2011" name="Genome Biol.">
        <title>The draft genome of the carcinogenic human liver fluke Clonorchis sinensis.</title>
        <authorList>
            <person name="Wang X."/>
            <person name="Chen W."/>
            <person name="Huang Y."/>
            <person name="Sun J."/>
            <person name="Men J."/>
            <person name="Liu H."/>
            <person name="Luo F."/>
            <person name="Guo L."/>
            <person name="Lv X."/>
            <person name="Deng C."/>
            <person name="Zhou C."/>
            <person name="Fan Y."/>
            <person name="Li X."/>
            <person name="Huang L."/>
            <person name="Hu Y."/>
            <person name="Liang C."/>
            <person name="Hu X."/>
            <person name="Xu J."/>
            <person name="Yu X."/>
        </authorList>
    </citation>
    <scope>NUCLEOTIDE SEQUENCE [LARGE SCALE GENOMIC DNA]</scope>
    <source>
        <strain evidence="1">Henan</strain>
    </source>
</reference>
<proteinExistence type="predicted"/>
<dbReference type="SUPFAM" id="SSF50630">
    <property type="entry name" value="Acid proteases"/>
    <property type="match status" value="1"/>
</dbReference>
<gene>
    <name evidence="1" type="ORF">CLF_111013</name>
</gene>
<dbReference type="SUPFAM" id="SSF56672">
    <property type="entry name" value="DNA/RNA polymerases"/>
    <property type="match status" value="1"/>
</dbReference>
<dbReference type="EMBL" id="DF144276">
    <property type="protein sequence ID" value="GAA56503.1"/>
    <property type="molecule type" value="Genomic_DNA"/>
</dbReference>
<sequence length="672" mass="75754">MQEYLGKRHAFEGRVINRAVSCIFEDKRSGKDGHDHTHFGMHFTPTKCKAMLVDMRSLNMLPTFRGEAHEFVERFTYIRICFSSDCSVTDVVNAQTGKSLMAFSNVKHLWRQNVIAVTIKERVYQTILRVVLFSSGYTDIRVELNSHTLASRLEQFIMPAEMEPLDANSTARDVEDYLERFDIWCLTKSDMDDKKLTAYFLHFVGKEAYTLIKNLVYPESPIDISYNELKKKVLQHFKPINFVAAERARFNMLTRSHSQSVRDFVLQLQTQAAKCDYGAQLEDQLRDRLIAGIQLPELQQKLLLCPDQKFQTIRKMCEQYEDVKHVTKTEEAVLLNYSKRNDSRMQTHNKFKPRTNSRAPNPSIRHFTNRNSNSMNSSHVFKTLISASGQKHDFIVDTGSVESMIPQSDLTVFYPSAVIVPTDVNIRGITGHSVPLVGSCTIPVRLPQGTSIDCNFLVSTSGPSIIGLKVLRSLRTSITLLTSVNVNELKQLILKCSKATGGMQIPKVKLEATGNPIFLKRRITPFGLREPVCQALNAIGEKGTLTPVESSNWATPIVTQPKADGITPRICVDYRLVLSTRLLQRKCITKEPEDVLYRSSVPSLTCFGYILDGSGFKPDTNPLSPLANALSQTSLQEPCSVLGALQYYSRFVPNFTKHASCLFDVILAMALS</sequence>
<dbReference type="Proteomes" id="UP000008909">
    <property type="component" value="Unassembled WGS sequence"/>
</dbReference>
<dbReference type="AlphaFoldDB" id="G7YU73"/>
<evidence type="ECO:0000313" key="1">
    <source>
        <dbReference type="EMBL" id="GAA56503.1"/>
    </source>
</evidence>
<dbReference type="GO" id="GO:0016779">
    <property type="term" value="F:nucleotidyltransferase activity"/>
    <property type="evidence" value="ECO:0007669"/>
    <property type="project" value="UniProtKB-KW"/>
</dbReference>